<organism evidence="20 21">
    <name type="scientific">Bifiguratus adelaidae</name>
    <dbReference type="NCBI Taxonomy" id="1938954"/>
    <lineage>
        <taxon>Eukaryota</taxon>
        <taxon>Fungi</taxon>
        <taxon>Fungi incertae sedis</taxon>
        <taxon>Mucoromycota</taxon>
        <taxon>Mucoromycotina</taxon>
        <taxon>Endogonomycetes</taxon>
        <taxon>Endogonales</taxon>
        <taxon>Endogonales incertae sedis</taxon>
        <taxon>Bifiguratus</taxon>
    </lineage>
</organism>
<dbReference type="InterPro" id="IPR010996">
    <property type="entry name" value="HHH_MUS81"/>
</dbReference>
<evidence type="ECO:0000256" key="10">
    <source>
        <dbReference type="ARBA" id="ARBA00022723"/>
    </source>
</evidence>
<dbReference type="GO" id="GO:0046872">
    <property type="term" value="F:metal ion binding"/>
    <property type="evidence" value="ECO:0007669"/>
    <property type="project" value="UniProtKB-KW"/>
</dbReference>
<dbReference type="EC" id="2.7.7.7" evidence="4"/>
<dbReference type="PANTHER" id="PTHR11276:SF28">
    <property type="entry name" value="DNA POLYMERASE LAMBDA"/>
    <property type="match status" value="1"/>
</dbReference>
<feature type="compositionally biased region" description="Basic and acidic residues" evidence="18">
    <location>
        <begin position="94"/>
        <end position="108"/>
    </location>
</feature>
<evidence type="ECO:0000256" key="15">
    <source>
        <dbReference type="ARBA" id="ARBA00023242"/>
    </source>
</evidence>
<dbReference type="Pfam" id="PF14791">
    <property type="entry name" value="DNA_pol_B_thumb"/>
    <property type="match status" value="1"/>
</dbReference>
<keyword evidence="11" id="KW-0227">DNA damage</keyword>
<dbReference type="InterPro" id="IPR027421">
    <property type="entry name" value="DNA_pol_lamdba_lyase_dom_sf"/>
</dbReference>
<dbReference type="InterPro" id="IPR001357">
    <property type="entry name" value="BRCT_dom"/>
</dbReference>
<dbReference type="Gene3D" id="1.10.150.110">
    <property type="entry name" value="DNA polymerase beta, N-terminal domain-like"/>
    <property type="match status" value="1"/>
</dbReference>
<evidence type="ECO:0000256" key="8">
    <source>
        <dbReference type="ARBA" id="ARBA00022695"/>
    </source>
</evidence>
<dbReference type="SMART" id="SM00483">
    <property type="entry name" value="POLXc"/>
    <property type="match status" value="1"/>
</dbReference>
<dbReference type="Gene3D" id="1.10.150.20">
    <property type="entry name" value="5' to 3' exonuclease, C-terminal subdomain"/>
    <property type="match status" value="1"/>
</dbReference>
<dbReference type="SMART" id="SM00292">
    <property type="entry name" value="BRCT"/>
    <property type="match status" value="1"/>
</dbReference>
<dbReference type="PANTHER" id="PTHR11276">
    <property type="entry name" value="DNA POLYMERASE TYPE-X FAMILY MEMBER"/>
    <property type="match status" value="1"/>
</dbReference>
<dbReference type="Pfam" id="PF10391">
    <property type="entry name" value="DNA_pol_lambd_f"/>
    <property type="match status" value="1"/>
</dbReference>
<evidence type="ECO:0000256" key="1">
    <source>
        <dbReference type="ARBA" id="ARBA00001936"/>
    </source>
</evidence>
<evidence type="ECO:0000256" key="4">
    <source>
        <dbReference type="ARBA" id="ARBA00012417"/>
    </source>
</evidence>
<dbReference type="EMBL" id="MVBO01000072">
    <property type="protein sequence ID" value="OZJ03703.1"/>
    <property type="molecule type" value="Genomic_DNA"/>
</dbReference>
<dbReference type="Gene3D" id="3.30.210.10">
    <property type="entry name" value="DNA polymerase, thumb domain"/>
    <property type="match status" value="1"/>
</dbReference>
<dbReference type="AlphaFoldDB" id="A0A261XZC9"/>
<dbReference type="InterPro" id="IPR036420">
    <property type="entry name" value="BRCT_dom_sf"/>
</dbReference>
<feature type="compositionally biased region" description="Basic and acidic residues" evidence="18">
    <location>
        <begin position="282"/>
        <end position="299"/>
    </location>
</feature>
<dbReference type="InterPro" id="IPR029398">
    <property type="entry name" value="PolB_thumb"/>
</dbReference>
<feature type="region of interest" description="Disordered" evidence="18">
    <location>
        <begin position="255"/>
        <end position="315"/>
    </location>
</feature>
<evidence type="ECO:0000256" key="6">
    <source>
        <dbReference type="ARBA" id="ARBA00022634"/>
    </source>
</evidence>
<dbReference type="FunFam" id="1.10.150.110:FF:000005">
    <property type="entry name" value="DNA polymerase POL4"/>
    <property type="match status" value="1"/>
</dbReference>
<dbReference type="GO" id="GO:0016829">
    <property type="term" value="F:lyase activity"/>
    <property type="evidence" value="ECO:0007669"/>
    <property type="project" value="UniProtKB-KW"/>
</dbReference>
<evidence type="ECO:0000256" key="5">
    <source>
        <dbReference type="ARBA" id="ARBA00016513"/>
    </source>
</evidence>
<dbReference type="Pfam" id="PF14716">
    <property type="entry name" value="HHH_8"/>
    <property type="match status" value="1"/>
</dbReference>
<evidence type="ECO:0000313" key="20">
    <source>
        <dbReference type="EMBL" id="OZJ03703.1"/>
    </source>
</evidence>
<evidence type="ECO:0000256" key="7">
    <source>
        <dbReference type="ARBA" id="ARBA00022679"/>
    </source>
</evidence>
<dbReference type="SUPFAM" id="SSF81585">
    <property type="entry name" value="PsbU/PolX domain-like"/>
    <property type="match status" value="1"/>
</dbReference>
<comment type="similarity">
    <text evidence="3">Belongs to the DNA polymerase type-X family.</text>
</comment>
<keyword evidence="8" id="KW-0548">Nucleotidyltransferase</keyword>
<keyword evidence="14" id="KW-0456">Lyase</keyword>
<dbReference type="Gene3D" id="3.40.50.10190">
    <property type="entry name" value="BRCT domain"/>
    <property type="match status" value="1"/>
</dbReference>
<proteinExistence type="inferred from homology"/>
<comment type="subcellular location">
    <subcellularLocation>
        <location evidence="2">Nucleus</location>
    </subcellularLocation>
</comment>
<dbReference type="InterPro" id="IPR018944">
    <property type="entry name" value="DNA_pol_lambd_fingers_domain"/>
</dbReference>
<evidence type="ECO:0000256" key="14">
    <source>
        <dbReference type="ARBA" id="ARBA00023239"/>
    </source>
</evidence>
<keyword evidence="6" id="KW-0237">DNA synthesis</keyword>
<dbReference type="InterPro" id="IPR037160">
    <property type="entry name" value="DNA_Pol_thumb_sf"/>
</dbReference>
<dbReference type="Pfam" id="PF14792">
    <property type="entry name" value="DNA_pol_B_palm"/>
    <property type="match status" value="1"/>
</dbReference>
<feature type="region of interest" description="Disordered" evidence="18">
    <location>
        <begin position="94"/>
        <end position="117"/>
    </location>
</feature>
<protein>
    <recommendedName>
        <fullName evidence="5">DNA polymerase lambda</fullName>
        <ecNumber evidence="4">2.7.7.7</ecNumber>
    </recommendedName>
</protein>
<keyword evidence="12" id="KW-0239">DNA-directed DNA polymerase</keyword>
<dbReference type="FunFam" id="1.10.150.20:FF:000010">
    <property type="entry name" value="DNA polymerase lambda"/>
    <property type="match status" value="1"/>
</dbReference>
<dbReference type="GO" id="GO:0005634">
    <property type="term" value="C:nucleus"/>
    <property type="evidence" value="ECO:0007669"/>
    <property type="project" value="UniProtKB-SubCell"/>
</dbReference>
<comment type="catalytic activity">
    <reaction evidence="16">
        <text>DNA(n) + a 2'-deoxyribonucleoside 5'-triphosphate = DNA(n+1) + diphosphate</text>
        <dbReference type="Rhea" id="RHEA:22508"/>
        <dbReference type="Rhea" id="RHEA-COMP:17339"/>
        <dbReference type="Rhea" id="RHEA-COMP:17340"/>
        <dbReference type="ChEBI" id="CHEBI:33019"/>
        <dbReference type="ChEBI" id="CHEBI:61560"/>
        <dbReference type="ChEBI" id="CHEBI:173112"/>
        <dbReference type="EC" id="2.7.7.7"/>
    </reaction>
</comment>
<feature type="compositionally biased region" description="Basic and acidic residues" evidence="18">
    <location>
        <begin position="357"/>
        <end position="369"/>
    </location>
</feature>
<evidence type="ECO:0000256" key="9">
    <source>
        <dbReference type="ARBA" id="ARBA00022705"/>
    </source>
</evidence>
<comment type="caution">
    <text evidence="20">The sequence shown here is derived from an EMBL/GenBank/DDBJ whole genome shotgun (WGS) entry which is preliminary data.</text>
</comment>
<dbReference type="InterPro" id="IPR002008">
    <property type="entry name" value="DNA_pol_X_beta-like"/>
</dbReference>
<evidence type="ECO:0000313" key="21">
    <source>
        <dbReference type="Proteomes" id="UP000242875"/>
    </source>
</evidence>
<dbReference type="InterPro" id="IPR022312">
    <property type="entry name" value="DNA_pol_X"/>
</dbReference>
<feature type="compositionally biased region" description="Acidic residues" evidence="18">
    <location>
        <begin position="301"/>
        <end position="315"/>
    </location>
</feature>
<gene>
    <name evidence="20" type="ORF">BZG36_03307</name>
</gene>
<keyword evidence="21" id="KW-1185">Reference proteome</keyword>
<keyword evidence="9" id="KW-0235">DNA replication</keyword>
<dbReference type="OrthoDB" id="205514at2759"/>
<dbReference type="SUPFAM" id="SSF47802">
    <property type="entry name" value="DNA polymerase beta, N-terminal domain-like"/>
    <property type="match status" value="1"/>
</dbReference>
<dbReference type="SUPFAM" id="SSF52113">
    <property type="entry name" value="BRCT domain"/>
    <property type="match status" value="1"/>
</dbReference>
<dbReference type="PROSITE" id="PS50172">
    <property type="entry name" value="BRCT"/>
    <property type="match status" value="1"/>
</dbReference>
<dbReference type="Proteomes" id="UP000242875">
    <property type="component" value="Unassembled WGS sequence"/>
</dbReference>
<dbReference type="GO" id="GO:0006303">
    <property type="term" value="P:double-strand break repair via nonhomologous end joining"/>
    <property type="evidence" value="ECO:0007669"/>
    <property type="project" value="TreeGrafter"/>
</dbReference>
<keyword evidence="15" id="KW-0539">Nucleus</keyword>
<dbReference type="SUPFAM" id="SSF81301">
    <property type="entry name" value="Nucleotidyltransferase"/>
    <property type="match status" value="1"/>
</dbReference>
<keyword evidence="10" id="KW-0479">Metal-binding</keyword>
<name>A0A261XZC9_9FUNG</name>
<feature type="domain" description="BRCT" evidence="19">
    <location>
        <begin position="153"/>
        <end position="246"/>
    </location>
</feature>
<evidence type="ECO:0000256" key="12">
    <source>
        <dbReference type="ARBA" id="ARBA00022932"/>
    </source>
</evidence>
<dbReference type="PRINTS" id="PR00870">
    <property type="entry name" value="DNAPOLXBETA"/>
</dbReference>
<dbReference type="GO" id="GO:0003677">
    <property type="term" value="F:DNA binding"/>
    <property type="evidence" value="ECO:0007669"/>
    <property type="project" value="InterPro"/>
</dbReference>
<evidence type="ECO:0000256" key="16">
    <source>
        <dbReference type="ARBA" id="ARBA00049244"/>
    </source>
</evidence>
<evidence type="ECO:0000256" key="17">
    <source>
        <dbReference type="PIRSR" id="PIRSR622312-50"/>
    </source>
</evidence>
<dbReference type="GO" id="GO:0003887">
    <property type="term" value="F:DNA-directed DNA polymerase activity"/>
    <property type="evidence" value="ECO:0007669"/>
    <property type="project" value="UniProtKB-KW"/>
</dbReference>
<dbReference type="InterPro" id="IPR043519">
    <property type="entry name" value="NT_sf"/>
</dbReference>
<evidence type="ECO:0000259" key="19">
    <source>
        <dbReference type="PROSITE" id="PS50172"/>
    </source>
</evidence>
<accession>A0A261XZC9</accession>
<reference evidence="20 21" key="1">
    <citation type="journal article" date="2017" name="Mycologia">
        <title>Bifiguratus adelaidae, gen. et sp. nov., a new member of Mucoromycotina in endophytic and soil-dwelling habitats.</title>
        <authorList>
            <person name="Torres-Cruz T.J."/>
            <person name="Billingsley Tobias T.L."/>
            <person name="Almatruk M."/>
            <person name="Hesse C."/>
            <person name="Kuske C.R."/>
            <person name="Desiro A."/>
            <person name="Benucci G.M."/>
            <person name="Bonito G."/>
            <person name="Stajich J.E."/>
            <person name="Dunlap C."/>
            <person name="Arnold A.E."/>
            <person name="Porras-Alfaro A."/>
        </authorList>
    </citation>
    <scope>NUCLEOTIDE SEQUENCE [LARGE SCALE GENOMIC DNA]</scope>
    <source>
        <strain evidence="20 21">AZ0501</strain>
    </source>
</reference>
<feature type="active site" description="Nucleophile; Schiff-base intermediate with DNA; for 5'-dRP lyase activity" evidence="17">
    <location>
        <position position="454"/>
    </location>
</feature>
<dbReference type="InterPro" id="IPR028207">
    <property type="entry name" value="DNA_pol_B_palm_palm"/>
</dbReference>
<evidence type="ECO:0000256" key="3">
    <source>
        <dbReference type="ARBA" id="ARBA00008323"/>
    </source>
</evidence>
<dbReference type="Gene3D" id="3.30.460.10">
    <property type="entry name" value="Beta Polymerase, domain 2"/>
    <property type="match status" value="1"/>
</dbReference>
<evidence type="ECO:0000256" key="11">
    <source>
        <dbReference type="ARBA" id="ARBA00022763"/>
    </source>
</evidence>
<evidence type="ECO:0000256" key="13">
    <source>
        <dbReference type="ARBA" id="ARBA00023204"/>
    </source>
</evidence>
<dbReference type="PRINTS" id="PR00869">
    <property type="entry name" value="DNAPOLX"/>
</dbReference>
<evidence type="ECO:0000256" key="18">
    <source>
        <dbReference type="SAM" id="MobiDB-lite"/>
    </source>
</evidence>
<dbReference type="InterPro" id="IPR002054">
    <property type="entry name" value="DNA-dir_DNA_pol_X"/>
</dbReference>
<feature type="compositionally biased region" description="Basic residues" evidence="18">
    <location>
        <begin position="266"/>
        <end position="281"/>
    </location>
</feature>
<keyword evidence="7" id="KW-0808">Transferase</keyword>
<keyword evidence="13" id="KW-0234">DNA repair</keyword>
<evidence type="ECO:0000256" key="2">
    <source>
        <dbReference type="ARBA" id="ARBA00004123"/>
    </source>
</evidence>
<dbReference type="CDD" id="cd00141">
    <property type="entry name" value="NT_POLXc"/>
    <property type="match status" value="1"/>
</dbReference>
<feature type="region of interest" description="Disordered" evidence="18">
    <location>
        <begin position="348"/>
        <end position="369"/>
    </location>
</feature>
<sequence length="718" mass="81638">MTNITAQRLARRSTFYKRLRYVESALSDGHVLKRSHSTVVNRHELTGTLPVKRSRYSTGDSDLVASQVIDVKLEEVEPDNSMIVGVNVKLEDVKERDKPRQQQIKEPDPGYQSDESTDTLILDPLDHEAAENVLDSPKDRINPAKAEPLRSQSDVGMFHGLHFHLLGMPRRRLNLLSERIMERDGAVSHAYSNSVTHILSDIHDVAKLQFMLTRGKIGLNARVLDTKWLADALQHGFCPDEQIYLIYPKVTAESPESLKTSENTRKSPKQLRNHFIKRRKSRYESSSDTEKDDKYRAMESDSIELDASDEEDGVPEIESKNHTIASSTQHDDLNKIIEQVKAQPELIDLDASEDDGPEQKEKDDNAEMSRRRGIQYEKFLCMKSNPIMTDTVNPNEFIIEKLEELHEFYKSTNDHWREVGYQKAISAIKTLQTPLRSADEARRIFGVGGRIADKIGEIINTGQLQKLKNLDSENEVLKLFSGIYGVGPSLARRWMSKGYTTLDDIRNNVTLPESQRIGLKYYDELHNRMSREEVEQIAQVVKNELMKIDEKLEMTIGGSYRRGLPDCGDVDLLITRNDEDGKNHQGVMKQLLKRLVDMGFITNHLALPGQFEDLRTRYMGICALPNGLHRHIDILTVPYNEMGACLIAYTGNDIFNRSLRLLASKKKLRLNQMGLFAEVLRGASRAKITEGNCIASKTEEAIFEALGVPCRPPHERNP</sequence>
<comment type="cofactor">
    <cofactor evidence="1">
        <name>Mn(2+)</name>
        <dbReference type="ChEBI" id="CHEBI:29035"/>
    </cofactor>
</comment>